<accession>A0A848CIS5</accession>
<reference evidence="1 2" key="1">
    <citation type="submission" date="2020-04" db="EMBL/GenBank/DDBJ databases">
        <authorList>
            <person name="Hitch T.C.A."/>
            <person name="Wylensek D."/>
            <person name="Clavel T."/>
        </authorList>
    </citation>
    <scope>NUCLEOTIDE SEQUENCE [LARGE SCALE GENOMIC DNA]</scope>
    <source>
        <strain evidence="1 2">PG-251-APC-1</strain>
    </source>
</reference>
<sequence>MPDNAPVCRRCGRCCELGGPGLLRDDAPLLSSGALKPEMLVCLRRGQWARQDGMGGGLAQLENEMIKLAGTGKAPHPWQCLAYAPGTGCTIYERRPVQCGVLFCEDTRPLEALLRDVPALDRRAAIALLPLPDAQRRLWEELVQAHEEACDVRQYFVLLDMGDREAAAAMERYDAAFRQLCVERGALTAAELPFLLGQPLRDLPRNEG</sequence>
<proteinExistence type="predicted"/>
<dbReference type="RefSeq" id="WP_168936087.1">
    <property type="nucleotide sequence ID" value="NZ_CAMFBL010000001.1"/>
</dbReference>
<name>A0A848CIS5_9BACT</name>
<gene>
    <name evidence="1" type="ORF">HF854_09625</name>
</gene>
<dbReference type="EMBL" id="JABAFY010000040">
    <property type="protein sequence ID" value="NME52769.1"/>
    <property type="molecule type" value="Genomic_DNA"/>
</dbReference>
<organism evidence="1 2">
    <name type="scientific">Desulfovibrio piger</name>
    <dbReference type="NCBI Taxonomy" id="901"/>
    <lineage>
        <taxon>Bacteria</taxon>
        <taxon>Pseudomonadati</taxon>
        <taxon>Thermodesulfobacteriota</taxon>
        <taxon>Desulfovibrionia</taxon>
        <taxon>Desulfovibrionales</taxon>
        <taxon>Desulfovibrionaceae</taxon>
        <taxon>Desulfovibrio</taxon>
    </lineage>
</organism>
<comment type="caution">
    <text evidence="1">The sequence shown here is derived from an EMBL/GenBank/DDBJ whole genome shotgun (WGS) entry which is preliminary data.</text>
</comment>
<dbReference type="AlphaFoldDB" id="A0A848CIS5"/>
<evidence type="ECO:0000313" key="1">
    <source>
        <dbReference type="EMBL" id="NME52769.1"/>
    </source>
</evidence>
<protein>
    <submittedName>
        <fullName evidence="1">YkgJ family cysteine cluster protein</fullName>
    </submittedName>
</protein>
<evidence type="ECO:0000313" key="2">
    <source>
        <dbReference type="Proteomes" id="UP000522333"/>
    </source>
</evidence>
<dbReference type="Proteomes" id="UP000522333">
    <property type="component" value="Unassembled WGS sequence"/>
</dbReference>